<name>A0A084XVW3_9PROT</name>
<evidence type="ECO:0000313" key="2">
    <source>
        <dbReference type="EMBL" id="KFB66607.1"/>
    </source>
</evidence>
<dbReference type="STRING" id="1457154.CAPSK01_004128"/>
<proteinExistence type="predicted"/>
<feature type="region of interest" description="Disordered" evidence="1">
    <location>
        <begin position="36"/>
        <end position="64"/>
    </location>
</feature>
<comment type="caution">
    <text evidence="2">The sequence shown here is derived from an EMBL/GenBank/DDBJ whole genome shotgun (WGS) entry which is preliminary data.</text>
</comment>
<feature type="compositionally biased region" description="Basic and acidic residues" evidence="1">
    <location>
        <begin position="36"/>
        <end position="51"/>
    </location>
</feature>
<feature type="compositionally biased region" description="Polar residues" evidence="1">
    <location>
        <begin position="53"/>
        <end position="64"/>
    </location>
</feature>
<reference evidence="2 3" key="1">
    <citation type="submission" date="2014-07" db="EMBL/GenBank/DDBJ databases">
        <title>Expanding our view of genomic diversity in Candidatus Accumulibacter clades.</title>
        <authorList>
            <person name="Skennerton C.T."/>
            <person name="Barr J.J."/>
            <person name="Slater F.R."/>
            <person name="Bond P.L."/>
            <person name="Tyson G.W."/>
        </authorList>
    </citation>
    <scope>NUCLEOTIDE SEQUENCE [LARGE SCALE GENOMIC DNA]</scope>
    <source>
        <strain evidence="3">SK-01</strain>
    </source>
</reference>
<sequence>MKNSPLGLNFQKEIGCRKDLLTNMAEAKAKIELRAKRREAHERAEYEEKKTGAGTNKPVQTERE</sequence>
<dbReference type="AlphaFoldDB" id="A0A084XVW3"/>
<accession>A0A084XVW3</accession>
<dbReference type="RefSeq" id="WP_034929889.1">
    <property type="nucleotide sequence ID" value="NZ_JDSS02000041.1"/>
</dbReference>
<organism evidence="2 3">
    <name type="scientific">Candidatus Accumulibacter vicinus</name>
    <dbReference type="NCBI Taxonomy" id="2954382"/>
    <lineage>
        <taxon>Bacteria</taxon>
        <taxon>Pseudomonadati</taxon>
        <taxon>Pseudomonadota</taxon>
        <taxon>Betaproteobacteria</taxon>
        <taxon>Candidatus Accumulibacter</taxon>
    </lineage>
</organism>
<protein>
    <submittedName>
        <fullName evidence="2">Uncharacterized protein</fullName>
    </submittedName>
</protein>
<gene>
    <name evidence="2" type="ORF">CAPSK01_004128</name>
</gene>
<dbReference type="Proteomes" id="UP000019812">
    <property type="component" value="Unassembled WGS sequence"/>
</dbReference>
<evidence type="ECO:0000313" key="3">
    <source>
        <dbReference type="Proteomes" id="UP000019812"/>
    </source>
</evidence>
<evidence type="ECO:0000256" key="1">
    <source>
        <dbReference type="SAM" id="MobiDB-lite"/>
    </source>
</evidence>
<dbReference type="EMBL" id="JDSS02000041">
    <property type="protein sequence ID" value="KFB66607.1"/>
    <property type="molecule type" value="Genomic_DNA"/>
</dbReference>